<feature type="transmembrane region" description="Helical" evidence="1">
    <location>
        <begin position="12"/>
        <end position="33"/>
    </location>
</feature>
<dbReference type="AlphaFoldDB" id="A0A6I0F4A2"/>
<keyword evidence="1" id="KW-0812">Transmembrane</keyword>
<name>A0A6I0F4A2_9FIRM</name>
<dbReference type="Proteomes" id="UP000468766">
    <property type="component" value="Unassembled WGS sequence"/>
</dbReference>
<reference evidence="2 3" key="1">
    <citation type="submission" date="2019-10" db="EMBL/GenBank/DDBJ databases">
        <title>Whole-genome sequence of the extremophile Heliorestis acidaminivorans DSM 24790.</title>
        <authorList>
            <person name="Kyndt J.A."/>
            <person name="Meyer T.E."/>
        </authorList>
    </citation>
    <scope>NUCLEOTIDE SEQUENCE [LARGE SCALE GENOMIC DNA]</scope>
    <source>
        <strain evidence="2 3">DSM 24790</strain>
    </source>
</reference>
<dbReference type="EMBL" id="WBXO01000003">
    <property type="protein sequence ID" value="KAB2953402.1"/>
    <property type="molecule type" value="Genomic_DNA"/>
</dbReference>
<accession>A0A6I0F4A2</accession>
<keyword evidence="1" id="KW-1133">Transmembrane helix</keyword>
<evidence type="ECO:0000256" key="1">
    <source>
        <dbReference type="SAM" id="Phobius"/>
    </source>
</evidence>
<evidence type="ECO:0000313" key="3">
    <source>
        <dbReference type="Proteomes" id="UP000468766"/>
    </source>
</evidence>
<organism evidence="2 3">
    <name type="scientific">Heliorestis acidaminivorans</name>
    <dbReference type="NCBI Taxonomy" id="553427"/>
    <lineage>
        <taxon>Bacteria</taxon>
        <taxon>Bacillati</taxon>
        <taxon>Bacillota</taxon>
        <taxon>Clostridia</taxon>
        <taxon>Eubacteriales</taxon>
        <taxon>Heliobacteriaceae</taxon>
        <taxon>Heliorestis</taxon>
    </lineage>
</organism>
<evidence type="ECO:0000313" key="2">
    <source>
        <dbReference type="EMBL" id="KAB2953402.1"/>
    </source>
</evidence>
<gene>
    <name evidence="2" type="ORF">F9B85_05700</name>
</gene>
<keyword evidence="1" id="KW-0472">Membrane</keyword>
<proteinExistence type="predicted"/>
<comment type="caution">
    <text evidence="2">The sequence shown here is derived from an EMBL/GenBank/DDBJ whole genome shotgun (WGS) entry which is preliminary data.</text>
</comment>
<protein>
    <submittedName>
        <fullName evidence="2">Cbb3-type cytochrome oxidase assembly protein</fullName>
    </submittedName>
</protein>
<dbReference type="InterPro" id="IPR004714">
    <property type="entry name" value="Cyt_oxidase_maturation_cbb3"/>
</dbReference>
<sequence length="53" mass="6006">MQGKVIGMTPGAWMLVLLIFSTICASLAILWWAKEDGQFDDVEGIKYRMLKDD</sequence>
<keyword evidence="3" id="KW-1185">Reference proteome</keyword>
<dbReference type="Pfam" id="PF03597">
    <property type="entry name" value="FixS"/>
    <property type="match status" value="1"/>
</dbReference>
<dbReference type="OrthoDB" id="9802763at2"/>